<dbReference type="Proteomes" id="UP000191554">
    <property type="component" value="Unassembled WGS sequence"/>
</dbReference>
<dbReference type="InterPro" id="IPR036770">
    <property type="entry name" value="Ankyrin_rpt-contain_sf"/>
</dbReference>
<feature type="repeat" description="ANK" evidence="3">
    <location>
        <begin position="566"/>
        <end position="598"/>
    </location>
</feature>
<reference evidence="5 6" key="1">
    <citation type="submission" date="2017-03" db="EMBL/GenBank/DDBJ databases">
        <title>Genome sequence of Clostridium hungatei DSM 14427.</title>
        <authorList>
            <person name="Poehlein A."/>
            <person name="Daniel R."/>
        </authorList>
    </citation>
    <scope>NUCLEOTIDE SEQUENCE [LARGE SCALE GENOMIC DNA]</scope>
    <source>
        <strain evidence="5 6">DSM 14427</strain>
    </source>
</reference>
<evidence type="ECO:0000313" key="6">
    <source>
        <dbReference type="Proteomes" id="UP000191554"/>
    </source>
</evidence>
<dbReference type="Pfam" id="PF12796">
    <property type="entry name" value="Ank_2"/>
    <property type="match status" value="3"/>
</dbReference>
<dbReference type="PROSITE" id="PS50297">
    <property type="entry name" value="ANK_REP_REGION"/>
    <property type="match status" value="4"/>
</dbReference>
<dbReference type="PROSITE" id="PS50088">
    <property type="entry name" value="ANK_REPEAT"/>
    <property type="match status" value="5"/>
</dbReference>
<comment type="caution">
    <text evidence="5">The sequence shown here is derived from an EMBL/GenBank/DDBJ whole genome shotgun (WGS) entry which is preliminary data.</text>
</comment>
<dbReference type="InterPro" id="IPR002110">
    <property type="entry name" value="Ankyrin_rpt"/>
</dbReference>
<dbReference type="PANTHER" id="PTHR24198:SF165">
    <property type="entry name" value="ANKYRIN REPEAT-CONTAINING PROTEIN-RELATED"/>
    <property type="match status" value="1"/>
</dbReference>
<keyword evidence="6" id="KW-1185">Reference proteome</keyword>
<dbReference type="RefSeq" id="WP_165755722.1">
    <property type="nucleotide sequence ID" value="NZ_MZGX01000012.1"/>
</dbReference>
<dbReference type="STRING" id="48256.CLHUN_20580"/>
<sequence>MKVLKKFLVMIVMASTGIFLISCGIGGVLLSGTKDVENRLYEAIAVNNLEAVNEALNDGADIDNFSGRLPRDSNPLWHAFKHSPSKRIPEHLIEKGADVNIPQDGSSLLGWMAVNCDVHFCELLIKHGAKVDYEEKNGNTPLEDVLDYGTRATCIEKNINDIVTLMLDNGAKIRPESLVAVLRGIQSRSSKFNYLVKRRVLEGLIKEGYKSGLDPVLEAALLGKSDRVAELIKAGKMQTEDEVRIAGYTDPPSNIPRSETNETTYGEHILYATAAFGSVETMKLLAQKGFDLKYKDGGRVTLLMVASNYGNLDMVKYLLSQGGDKEFRTGDKTALYFAVENNQYDVAEYLIKMGADIKPYKLDFVGSIDVFDAAWENGNAKMMKLILDSGYKSDKSVEECLFINALKSGDAKELKKFSGYSYKGFDYTAALATYRSKIETIRFLVENGAKVNSPEGDEVMLSAAAEGNTDIVEYLISQGANVNAVAIGTDGEVKDKKINSTLYNAIIRGNLDIIKLLIENGADIEQELDFSEGTEAPVLTAAGCSSKNILEYFLKKGAKVNYQNNKGNSPLMRAAYAGRIDNLKLLLSYKADKQLKDNNGHTAMDLAKEKKQKEIVDYLEKQK</sequence>
<dbReference type="PROSITE" id="PS51257">
    <property type="entry name" value="PROKAR_LIPOPROTEIN"/>
    <property type="match status" value="1"/>
</dbReference>
<gene>
    <name evidence="5" type="ORF">CLHUN_20580</name>
</gene>
<dbReference type="AlphaFoldDB" id="A0A1V4SJS4"/>
<dbReference type="EMBL" id="MZGX01000012">
    <property type="protein sequence ID" value="OPX44033.1"/>
    <property type="molecule type" value="Genomic_DNA"/>
</dbReference>
<feature type="repeat" description="ANK" evidence="3">
    <location>
        <begin position="330"/>
        <end position="362"/>
    </location>
</feature>
<evidence type="ECO:0000313" key="5">
    <source>
        <dbReference type="EMBL" id="OPX44033.1"/>
    </source>
</evidence>
<evidence type="ECO:0000256" key="3">
    <source>
        <dbReference type="PROSITE-ProRule" id="PRU00023"/>
    </source>
</evidence>
<keyword evidence="4" id="KW-0812">Transmembrane</keyword>
<organism evidence="5 6">
    <name type="scientific">Ruminiclostridium hungatei</name>
    <name type="common">Clostridium hungatei</name>
    <dbReference type="NCBI Taxonomy" id="48256"/>
    <lineage>
        <taxon>Bacteria</taxon>
        <taxon>Bacillati</taxon>
        <taxon>Bacillota</taxon>
        <taxon>Clostridia</taxon>
        <taxon>Eubacteriales</taxon>
        <taxon>Oscillospiraceae</taxon>
        <taxon>Ruminiclostridium</taxon>
    </lineage>
</organism>
<dbReference type="SMART" id="SM00248">
    <property type="entry name" value="ANK"/>
    <property type="match status" value="13"/>
</dbReference>
<feature type="transmembrane region" description="Helical" evidence="4">
    <location>
        <begin position="7"/>
        <end position="30"/>
    </location>
</feature>
<accession>A0A1V4SJS4</accession>
<dbReference type="Gene3D" id="1.25.40.20">
    <property type="entry name" value="Ankyrin repeat-containing domain"/>
    <property type="match status" value="4"/>
</dbReference>
<dbReference type="SUPFAM" id="SSF48403">
    <property type="entry name" value="Ankyrin repeat"/>
    <property type="match status" value="2"/>
</dbReference>
<feature type="repeat" description="ANK" evidence="3">
    <location>
        <begin position="455"/>
        <end position="487"/>
    </location>
</feature>
<keyword evidence="2 3" id="KW-0040">ANK repeat</keyword>
<keyword evidence="1" id="KW-0677">Repeat</keyword>
<evidence type="ECO:0000256" key="2">
    <source>
        <dbReference type="ARBA" id="ARBA00023043"/>
    </source>
</evidence>
<keyword evidence="4" id="KW-0472">Membrane</keyword>
<name>A0A1V4SJS4_RUMHU</name>
<evidence type="ECO:0000256" key="4">
    <source>
        <dbReference type="SAM" id="Phobius"/>
    </source>
</evidence>
<proteinExistence type="predicted"/>
<dbReference type="PANTHER" id="PTHR24198">
    <property type="entry name" value="ANKYRIN REPEAT AND PROTEIN KINASE DOMAIN-CONTAINING PROTEIN"/>
    <property type="match status" value="1"/>
</dbReference>
<feature type="repeat" description="ANK" evidence="3">
    <location>
        <begin position="298"/>
        <end position="330"/>
    </location>
</feature>
<feature type="repeat" description="ANK" evidence="3">
    <location>
        <begin position="497"/>
        <end position="529"/>
    </location>
</feature>
<evidence type="ECO:0000256" key="1">
    <source>
        <dbReference type="ARBA" id="ARBA00022737"/>
    </source>
</evidence>
<keyword evidence="4" id="KW-1133">Transmembrane helix</keyword>
<protein>
    <submittedName>
        <fullName evidence="5">Ankyrin repeat protein</fullName>
    </submittedName>
</protein>